<protein>
    <submittedName>
        <fullName evidence="8">Response regulator</fullName>
    </submittedName>
</protein>
<dbReference type="InterPro" id="IPR000792">
    <property type="entry name" value="Tscrpt_reg_LuxR_C"/>
</dbReference>
<keyword evidence="9" id="KW-1185">Reference proteome</keyword>
<dbReference type="SMART" id="SM00448">
    <property type="entry name" value="REC"/>
    <property type="match status" value="1"/>
</dbReference>
<dbReference type="CDD" id="cd06170">
    <property type="entry name" value="LuxR_C_like"/>
    <property type="match status" value="1"/>
</dbReference>
<keyword evidence="2" id="KW-0805">Transcription regulation</keyword>
<dbReference type="PANTHER" id="PTHR43214">
    <property type="entry name" value="TWO-COMPONENT RESPONSE REGULATOR"/>
    <property type="match status" value="1"/>
</dbReference>
<evidence type="ECO:0000256" key="3">
    <source>
        <dbReference type="ARBA" id="ARBA00023125"/>
    </source>
</evidence>
<keyword evidence="3" id="KW-0238">DNA-binding</keyword>
<dbReference type="InterPro" id="IPR011006">
    <property type="entry name" value="CheY-like_superfamily"/>
</dbReference>
<evidence type="ECO:0000259" key="7">
    <source>
        <dbReference type="PROSITE" id="PS50110"/>
    </source>
</evidence>
<dbReference type="Pfam" id="PF00072">
    <property type="entry name" value="Response_reg"/>
    <property type="match status" value="1"/>
</dbReference>
<feature type="domain" description="Response regulatory" evidence="7">
    <location>
        <begin position="8"/>
        <end position="124"/>
    </location>
</feature>
<dbReference type="CDD" id="cd17535">
    <property type="entry name" value="REC_NarL-like"/>
    <property type="match status" value="1"/>
</dbReference>
<dbReference type="Proteomes" id="UP001602119">
    <property type="component" value="Unassembled WGS sequence"/>
</dbReference>
<dbReference type="SMART" id="SM00421">
    <property type="entry name" value="HTH_LUXR"/>
    <property type="match status" value="1"/>
</dbReference>
<dbReference type="InterPro" id="IPR001789">
    <property type="entry name" value="Sig_transdc_resp-reg_receiver"/>
</dbReference>
<gene>
    <name evidence="8" type="ORF">ACFY05_06210</name>
</gene>
<reference evidence="8 9" key="1">
    <citation type="submission" date="2024-10" db="EMBL/GenBank/DDBJ databases">
        <title>The Natural Products Discovery Center: Release of the First 8490 Sequenced Strains for Exploring Actinobacteria Biosynthetic Diversity.</title>
        <authorList>
            <person name="Kalkreuter E."/>
            <person name="Kautsar S.A."/>
            <person name="Yang D."/>
            <person name="Bader C.D."/>
            <person name="Teijaro C.N."/>
            <person name="Fluegel L."/>
            <person name="Davis C.M."/>
            <person name="Simpson J.R."/>
            <person name="Lauterbach L."/>
            <person name="Steele A.D."/>
            <person name="Gui C."/>
            <person name="Meng S."/>
            <person name="Li G."/>
            <person name="Viehrig K."/>
            <person name="Ye F."/>
            <person name="Su P."/>
            <person name="Kiefer A.F."/>
            <person name="Nichols A."/>
            <person name="Cepeda A.J."/>
            <person name="Yan W."/>
            <person name="Fan B."/>
            <person name="Jiang Y."/>
            <person name="Adhikari A."/>
            <person name="Zheng C.-J."/>
            <person name="Schuster L."/>
            <person name="Cowan T.M."/>
            <person name="Smanski M.J."/>
            <person name="Chevrette M.G."/>
            <person name="De Carvalho L.P.S."/>
            <person name="Shen B."/>
        </authorList>
    </citation>
    <scope>NUCLEOTIDE SEQUENCE [LARGE SCALE GENOMIC DNA]</scope>
    <source>
        <strain evidence="8 9">NPDC001281</strain>
    </source>
</reference>
<dbReference type="SUPFAM" id="SSF52172">
    <property type="entry name" value="CheY-like"/>
    <property type="match status" value="1"/>
</dbReference>
<organism evidence="8 9">
    <name type="scientific">Microtetraspora fusca</name>
    <dbReference type="NCBI Taxonomy" id="1997"/>
    <lineage>
        <taxon>Bacteria</taxon>
        <taxon>Bacillati</taxon>
        <taxon>Actinomycetota</taxon>
        <taxon>Actinomycetes</taxon>
        <taxon>Streptosporangiales</taxon>
        <taxon>Streptosporangiaceae</taxon>
        <taxon>Microtetraspora</taxon>
    </lineage>
</organism>
<accession>A0ABW6UZL0</accession>
<dbReference type="PROSITE" id="PS00622">
    <property type="entry name" value="HTH_LUXR_1"/>
    <property type="match status" value="1"/>
</dbReference>
<keyword evidence="1 5" id="KW-0597">Phosphoprotein</keyword>
<dbReference type="SUPFAM" id="SSF46894">
    <property type="entry name" value="C-terminal effector domain of the bipartite response regulators"/>
    <property type="match status" value="1"/>
</dbReference>
<feature type="domain" description="HTH luxR-type" evidence="6">
    <location>
        <begin position="151"/>
        <end position="216"/>
    </location>
</feature>
<dbReference type="PROSITE" id="PS50110">
    <property type="entry name" value="RESPONSE_REGULATORY"/>
    <property type="match status" value="1"/>
</dbReference>
<evidence type="ECO:0000256" key="1">
    <source>
        <dbReference type="ARBA" id="ARBA00022553"/>
    </source>
</evidence>
<dbReference type="RefSeq" id="WP_387340880.1">
    <property type="nucleotide sequence ID" value="NZ_JBIAXI010000003.1"/>
</dbReference>
<dbReference type="PRINTS" id="PR00038">
    <property type="entry name" value="HTHLUXR"/>
</dbReference>
<dbReference type="Pfam" id="PF00196">
    <property type="entry name" value="GerE"/>
    <property type="match status" value="1"/>
</dbReference>
<dbReference type="InterPro" id="IPR039420">
    <property type="entry name" value="WalR-like"/>
</dbReference>
<dbReference type="InterPro" id="IPR058245">
    <property type="entry name" value="NreC/VraR/RcsB-like_REC"/>
</dbReference>
<sequence>MTADGTIRIVVVDDHPLMREGLRALVASLPDIDVVGEAGDGEAARREALLAAPDVVVMDLHMPGINGVEATRAILRSAPATRILVLTMFEDDESVFGAMRAGASGYLVKGAQQDEIVRAIRSIAAGNAVFGPSVARRIIDFFAGASRPVPAAEPFPELTAREREVLDLIAAGHANAAIARRLLISVKTVSNHISAIFAKLQVADRAEAIVRARQAGLGTESPPGGT</sequence>
<dbReference type="InterPro" id="IPR016032">
    <property type="entry name" value="Sig_transdc_resp-reg_C-effctor"/>
</dbReference>
<comment type="caution">
    <text evidence="8">The sequence shown here is derived from an EMBL/GenBank/DDBJ whole genome shotgun (WGS) entry which is preliminary data.</text>
</comment>
<dbReference type="PROSITE" id="PS50043">
    <property type="entry name" value="HTH_LUXR_2"/>
    <property type="match status" value="1"/>
</dbReference>
<evidence type="ECO:0000256" key="2">
    <source>
        <dbReference type="ARBA" id="ARBA00023015"/>
    </source>
</evidence>
<feature type="modified residue" description="4-aspartylphosphate" evidence="5">
    <location>
        <position position="59"/>
    </location>
</feature>
<proteinExistence type="predicted"/>
<evidence type="ECO:0000256" key="4">
    <source>
        <dbReference type="ARBA" id="ARBA00023163"/>
    </source>
</evidence>
<evidence type="ECO:0000259" key="6">
    <source>
        <dbReference type="PROSITE" id="PS50043"/>
    </source>
</evidence>
<dbReference type="EMBL" id="JBIAXI010000003">
    <property type="protein sequence ID" value="MFF4772435.1"/>
    <property type="molecule type" value="Genomic_DNA"/>
</dbReference>
<evidence type="ECO:0000313" key="9">
    <source>
        <dbReference type="Proteomes" id="UP001602119"/>
    </source>
</evidence>
<name>A0ABW6UZL0_MICFU</name>
<dbReference type="PANTHER" id="PTHR43214:SF24">
    <property type="entry name" value="TRANSCRIPTIONAL REGULATORY PROTEIN NARL-RELATED"/>
    <property type="match status" value="1"/>
</dbReference>
<dbReference type="Gene3D" id="3.40.50.2300">
    <property type="match status" value="1"/>
</dbReference>
<keyword evidence="4" id="KW-0804">Transcription</keyword>
<evidence type="ECO:0000256" key="5">
    <source>
        <dbReference type="PROSITE-ProRule" id="PRU00169"/>
    </source>
</evidence>
<evidence type="ECO:0000313" key="8">
    <source>
        <dbReference type="EMBL" id="MFF4772435.1"/>
    </source>
</evidence>